<accession>S3YG55</accession>
<name>S3YG55_9BACT</name>
<dbReference type="PATRIC" id="fig|883165.3.peg.1533"/>
<evidence type="ECO:0000256" key="1">
    <source>
        <dbReference type="SAM" id="Coils"/>
    </source>
</evidence>
<dbReference type="AlphaFoldDB" id="S3YG55"/>
<proteinExistence type="predicted"/>
<dbReference type="HOGENOM" id="CLU_066841_0_0_7"/>
<dbReference type="Gene3D" id="1.25.40.10">
    <property type="entry name" value="Tetratricopeptide repeat domain"/>
    <property type="match status" value="1"/>
</dbReference>
<dbReference type="InterPro" id="IPR019734">
    <property type="entry name" value="TPR_rpt"/>
</dbReference>
<keyword evidence="3" id="KW-1185">Reference proteome</keyword>
<dbReference type="InterPro" id="IPR011990">
    <property type="entry name" value="TPR-like_helical_dom_sf"/>
</dbReference>
<dbReference type="SUPFAM" id="SSF48452">
    <property type="entry name" value="TPR-like"/>
    <property type="match status" value="1"/>
</dbReference>
<comment type="caution">
    <text evidence="2">The sequence shown here is derived from an EMBL/GenBank/DDBJ whole genome shotgun (WGS) entry which is preliminary data.</text>
</comment>
<dbReference type="Pfam" id="PF13174">
    <property type="entry name" value="TPR_6"/>
    <property type="match status" value="1"/>
</dbReference>
<reference evidence="2 3" key="1">
    <citation type="submission" date="2013-06" db="EMBL/GenBank/DDBJ databases">
        <title>The Genome Sequence of Campylobacter ureolyticus ACS-301-V-SCH3B.</title>
        <authorList>
            <consortium name="The Broad Institute Genomics Platform"/>
            <person name="Earl A."/>
            <person name="Ward D."/>
            <person name="Feldgarden M."/>
            <person name="Gevers D."/>
            <person name="Saerens B."/>
            <person name="Vaneechoutte M."/>
            <person name="Walker B."/>
            <person name="Young S."/>
            <person name="Zeng Q."/>
            <person name="Gargeya S."/>
            <person name="Fitzgerald M."/>
            <person name="Haas B."/>
            <person name="Abouelleil A."/>
            <person name="Allen A.W."/>
            <person name="Alvarado L."/>
            <person name="Arachchi H.M."/>
            <person name="Berlin A.M."/>
            <person name="Chapman S.B."/>
            <person name="Gainer-Dewar J."/>
            <person name="Goldberg J."/>
            <person name="Griggs A."/>
            <person name="Gujja S."/>
            <person name="Hansen M."/>
            <person name="Howarth C."/>
            <person name="Imamovic A."/>
            <person name="Ireland A."/>
            <person name="Larimer J."/>
            <person name="McCowan C."/>
            <person name="Murphy C."/>
            <person name="Pearson M."/>
            <person name="Poon T.W."/>
            <person name="Priest M."/>
            <person name="Roberts A."/>
            <person name="Saif S."/>
            <person name="Shea T."/>
            <person name="Sisk P."/>
            <person name="Sykes S."/>
            <person name="Wortman J."/>
            <person name="Nusbaum C."/>
            <person name="Birren B."/>
        </authorList>
    </citation>
    <scope>NUCLEOTIDE SEQUENCE [LARGE SCALE GENOMIC DNA]</scope>
    <source>
        <strain evidence="2 3">ACS-301-V-Sch3b</strain>
    </source>
</reference>
<keyword evidence="1" id="KW-0175">Coiled coil</keyword>
<feature type="coiled-coil region" evidence="1">
    <location>
        <begin position="71"/>
        <end position="132"/>
    </location>
</feature>
<protein>
    <submittedName>
        <fullName evidence="2">Uncharacterized protein</fullName>
    </submittedName>
</protein>
<dbReference type="eggNOG" id="COG1729">
    <property type="taxonomic scope" value="Bacteria"/>
</dbReference>
<gene>
    <name evidence="2" type="ORF">HMPREF9309_01514</name>
</gene>
<organism evidence="2 3">
    <name type="scientific">Campylobacter ureolyticus ACS-301-V-Sch3b</name>
    <dbReference type="NCBI Taxonomy" id="883165"/>
    <lineage>
        <taxon>Bacteria</taxon>
        <taxon>Pseudomonadati</taxon>
        <taxon>Campylobacterota</taxon>
        <taxon>Epsilonproteobacteria</taxon>
        <taxon>Campylobacterales</taxon>
        <taxon>Campylobacteraceae</taxon>
        <taxon>Campylobacter</taxon>
    </lineage>
</organism>
<evidence type="ECO:0000313" key="3">
    <source>
        <dbReference type="Proteomes" id="UP000014539"/>
    </source>
</evidence>
<dbReference type="EMBL" id="AGYD01000015">
    <property type="protein sequence ID" value="EPH07470.1"/>
    <property type="molecule type" value="Genomic_DNA"/>
</dbReference>
<sequence>MRKILSMVVFLGTTILAQEVSVFGAGNIASENPYGLTENEQVLLSNKKRVDEVESKLNSYSEDMIGVKSVVEGTNSQIAKLESRVSDLEIRTTGKVSKLANKQTSVVTEQDILGLRNDIADLKRQVEIINQKLEINVKKNPEVVVTTKNQPKKEFTKKQETLPQPNKLEPKETQVKNITNKVVAFDDMKPSEIEKIAHRLFNENKYIESKIHYEYLASKKYNLAKTNFMLGEIAFNQKSYANAIKNYQESIKNDDKADYMPKLLLNAGISLEKIGDKNNADKFFKVLKSQFPSSPQAKSLK</sequence>
<evidence type="ECO:0000313" key="2">
    <source>
        <dbReference type="EMBL" id="EPH07470.1"/>
    </source>
</evidence>
<dbReference type="RefSeq" id="WP_016647369.1">
    <property type="nucleotide sequence ID" value="NZ_KE340328.1"/>
</dbReference>
<dbReference type="Proteomes" id="UP000014539">
    <property type="component" value="Unassembled WGS sequence"/>
</dbReference>